<keyword evidence="5" id="KW-0378">Hydrolase</keyword>
<keyword evidence="3" id="KW-0540">Nuclease</keyword>
<dbReference type="HOGENOM" id="CLU_164851_6_4_9"/>
<dbReference type="AlphaFoldDB" id="Q2RLQ7"/>
<dbReference type="SUPFAM" id="SSF54786">
    <property type="entry name" value="YcfA/nrd intein domain"/>
    <property type="match status" value="1"/>
</dbReference>
<dbReference type="GO" id="GO:0016787">
    <property type="term" value="F:hydrolase activity"/>
    <property type="evidence" value="ECO:0007669"/>
    <property type="project" value="UniProtKB-KW"/>
</dbReference>
<evidence type="ECO:0000256" key="6">
    <source>
        <dbReference type="ARBA" id="ARBA00022884"/>
    </source>
</evidence>
<organism evidence="8">
    <name type="scientific">Moorella thermoacetica (strain ATCC 39073 / JCM 9320)</name>
    <dbReference type="NCBI Taxonomy" id="264732"/>
    <lineage>
        <taxon>Bacteria</taxon>
        <taxon>Bacillati</taxon>
        <taxon>Bacillota</taxon>
        <taxon>Clostridia</taxon>
        <taxon>Neomoorellales</taxon>
        <taxon>Neomoorellaceae</taxon>
        <taxon>Neomoorella</taxon>
    </lineage>
</organism>
<evidence type="ECO:0000256" key="2">
    <source>
        <dbReference type="ARBA" id="ARBA00022649"/>
    </source>
</evidence>
<evidence type="ECO:0000256" key="5">
    <source>
        <dbReference type="ARBA" id="ARBA00022801"/>
    </source>
</evidence>
<dbReference type="InterPro" id="IPR038570">
    <property type="entry name" value="HicA_sf"/>
</dbReference>
<keyword evidence="7" id="KW-0346">Stress response</keyword>
<evidence type="ECO:0000256" key="3">
    <source>
        <dbReference type="ARBA" id="ARBA00022722"/>
    </source>
</evidence>
<dbReference type="PATRIC" id="fig|264732.11.peg.319"/>
<comment type="similarity">
    <text evidence="1">Belongs to the HicA mRNA interferase family.</text>
</comment>
<keyword evidence="6" id="KW-0694">RNA-binding</keyword>
<dbReference type="GO" id="GO:0004519">
    <property type="term" value="F:endonuclease activity"/>
    <property type="evidence" value="ECO:0007669"/>
    <property type="project" value="UniProtKB-KW"/>
</dbReference>
<evidence type="ECO:0000313" key="8">
    <source>
        <dbReference type="EMBL" id="ABC18632.1"/>
    </source>
</evidence>
<name>Q2RLQ7_MOOTA</name>
<sequence length="77" mass="8530">MSPRLPRITGIDAVAALRRGGFTVEYIKGSHYHMAHRSIPARQVIIPVHAGKTLKPKTLKSILEKAGLTIEEFLDLL</sequence>
<dbReference type="STRING" id="264732.Moth_0298"/>
<proteinExistence type="inferred from homology"/>
<dbReference type="InterPro" id="IPR012933">
    <property type="entry name" value="HicA_mRNA_interferase"/>
</dbReference>
<keyword evidence="2" id="KW-1277">Toxin-antitoxin system</keyword>
<gene>
    <name evidence="8" type="ordered locus">Moth_0298</name>
</gene>
<evidence type="ECO:0000256" key="7">
    <source>
        <dbReference type="ARBA" id="ARBA00023016"/>
    </source>
</evidence>
<dbReference type="OrthoDB" id="121656at2"/>
<accession>Q2RLQ7</accession>
<dbReference type="eggNOG" id="COG1724">
    <property type="taxonomic scope" value="Bacteria"/>
</dbReference>
<dbReference type="EMBL" id="CP000232">
    <property type="protein sequence ID" value="ABC18632.1"/>
    <property type="molecule type" value="Genomic_DNA"/>
</dbReference>
<dbReference type="EnsemblBacteria" id="ABC18632">
    <property type="protein sequence ID" value="ABC18632"/>
    <property type="gene ID" value="Moth_0298"/>
</dbReference>
<evidence type="ECO:0000256" key="4">
    <source>
        <dbReference type="ARBA" id="ARBA00022759"/>
    </source>
</evidence>
<dbReference type="Pfam" id="PF07927">
    <property type="entry name" value="HicA_toxin"/>
    <property type="match status" value="1"/>
</dbReference>
<protein>
    <submittedName>
        <fullName evidence="8">YcfA-like protein</fullName>
    </submittedName>
</protein>
<evidence type="ECO:0000256" key="1">
    <source>
        <dbReference type="ARBA" id="ARBA00006620"/>
    </source>
</evidence>
<dbReference type="Gene3D" id="3.30.920.30">
    <property type="entry name" value="Hypothetical protein"/>
    <property type="match status" value="1"/>
</dbReference>
<dbReference type="KEGG" id="mta:Moth_0298"/>
<dbReference type="GO" id="GO:0003729">
    <property type="term" value="F:mRNA binding"/>
    <property type="evidence" value="ECO:0007669"/>
    <property type="project" value="InterPro"/>
</dbReference>
<reference evidence="8" key="1">
    <citation type="submission" date="2005-12" db="EMBL/GenBank/DDBJ databases">
        <title>Complete sequence of Moorella thermoacetica ATCC 39073.</title>
        <authorList>
            <consortium name="US DOE Joint Genome Institute"/>
            <person name="Copeland A."/>
            <person name="Lucas S."/>
            <person name="Lapidus A."/>
            <person name="Barry K."/>
            <person name="Detter J.C."/>
            <person name="Glavina T."/>
            <person name="Hammon N."/>
            <person name="Israni S."/>
            <person name="Pitluck S."/>
            <person name="Chertkov O."/>
            <person name="Saunders E.H."/>
            <person name="Brettin T."/>
            <person name="Bruce D."/>
            <person name="Han C."/>
            <person name="Tapia R."/>
            <person name="Gilna P."/>
            <person name="Schmutz J."/>
            <person name="Larimer F."/>
            <person name="Land M."/>
            <person name="Kyrpides N."/>
            <person name="Anderson I."/>
            <person name="Richardson P."/>
            <person name="Ragsdale S."/>
        </authorList>
    </citation>
    <scope>NUCLEOTIDE SEQUENCE</scope>
    <source>
        <strain evidence="8">ATCC 39073</strain>
    </source>
</reference>
<keyword evidence="4" id="KW-0255">Endonuclease</keyword>